<organism evidence="1 2">
    <name type="scientific">Brachionus calyciflorus</name>
    <dbReference type="NCBI Taxonomy" id="104777"/>
    <lineage>
        <taxon>Eukaryota</taxon>
        <taxon>Metazoa</taxon>
        <taxon>Spiralia</taxon>
        <taxon>Gnathifera</taxon>
        <taxon>Rotifera</taxon>
        <taxon>Eurotatoria</taxon>
        <taxon>Monogononta</taxon>
        <taxon>Pseudotrocha</taxon>
        <taxon>Ploima</taxon>
        <taxon>Brachionidae</taxon>
        <taxon>Brachionus</taxon>
    </lineage>
</organism>
<reference evidence="1" key="1">
    <citation type="submission" date="2021-02" db="EMBL/GenBank/DDBJ databases">
        <authorList>
            <person name="Nowell W R."/>
        </authorList>
    </citation>
    <scope>NUCLEOTIDE SEQUENCE</scope>
    <source>
        <strain evidence="1">Ploen Becks lab</strain>
    </source>
</reference>
<evidence type="ECO:0000313" key="2">
    <source>
        <dbReference type="Proteomes" id="UP000663879"/>
    </source>
</evidence>
<accession>A0A814R5T6</accession>
<name>A0A814R5T6_9BILA</name>
<sequence length="59" mass="6926">MSTTRNLTQMINRERSKINNFGTEPKTKEQIIINENYKKTISDEDFVLYDSGESDPDRL</sequence>
<protein>
    <submittedName>
        <fullName evidence="1">Uncharacterized protein</fullName>
    </submittedName>
</protein>
<proteinExistence type="predicted"/>
<evidence type="ECO:0000313" key="1">
    <source>
        <dbReference type="EMBL" id="CAF1127506.1"/>
    </source>
</evidence>
<dbReference type="EMBL" id="CAJNOC010009325">
    <property type="protein sequence ID" value="CAF1127506.1"/>
    <property type="molecule type" value="Genomic_DNA"/>
</dbReference>
<dbReference type="Proteomes" id="UP000663879">
    <property type="component" value="Unassembled WGS sequence"/>
</dbReference>
<keyword evidence="2" id="KW-1185">Reference proteome</keyword>
<gene>
    <name evidence="1" type="ORF">OXX778_LOCUS22322</name>
</gene>
<feature type="non-terminal residue" evidence="1">
    <location>
        <position position="59"/>
    </location>
</feature>
<dbReference type="AlphaFoldDB" id="A0A814R5T6"/>
<comment type="caution">
    <text evidence="1">The sequence shown here is derived from an EMBL/GenBank/DDBJ whole genome shotgun (WGS) entry which is preliminary data.</text>
</comment>